<evidence type="ECO:0000256" key="2">
    <source>
        <dbReference type="ARBA" id="ARBA00023163"/>
    </source>
</evidence>
<dbReference type="InterPro" id="IPR036390">
    <property type="entry name" value="WH_DNA-bd_sf"/>
</dbReference>
<accession>A0AAN8IKY0</accession>
<dbReference type="Proteomes" id="UP001331761">
    <property type="component" value="Unassembled WGS sequence"/>
</dbReference>
<evidence type="ECO:0008006" key="7">
    <source>
        <dbReference type="Google" id="ProtNLM"/>
    </source>
</evidence>
<sequence length="230" mass="26902">MRRHMDPDVRLCAHYEFRLGHSVRVARDNLVRAFGADAASIHTLQKWFRKFRSDEERAKKVVVDVMQLKRMIDENPQMKIHELARYFDVSYTTIRRHINLMANVEFGEYTCYKSYRLQRKRVSILAAERNMKSKDETLEVIDVGPVNTKQVTDSKKDEKDDAEECITYFLRFTPLKSNDAGLPDSNAAQSFAADISHHMTFRIIITLCHTLSYDSFYCDSNDVGMFRRSI</sequence>
<dbReference type="Gene3D" id="1.10.10.10">
    <property type="entry name" value="Winged helix-like DNA-binding domain superfamily/Winged helix DNA-binding domain"/>
    <property type="match status" value="1"/>
</dbReference>
<evidence type="ECO:0000256" key="1">
    <source>
        <dbReference type="ARBA" id="ARBA00023015"/>
    </source>
</evidence>
<dbReference type="AlphaFoldDB" id="A0AAN8IKY0"/>
<name>A0AAN8IKY0_TRICO</name>
<dbReference type="Pfam" id="PF08220">
    <property type="entry name" value="HTH_DeoR"/>
    <property type="match status" value="1"/>
</dbReference>
<dbReference type="InterPro" id="IPR001034">
    <property type="entry name" value="DeoR_HTH"/>
</dbReference>
<keyword evidence="2" id="KW-0804">Transcription</keyword>
<feature type="domain" description="Mos1 transposase HTH" evidence="4">
    <location>
        <begin position="9"/>
        <end position="54"/>
    </location>
</feature>
<organism evidence="5 6">
    <name type="scientific">Trichostrongylus colubriformis</name>
    <name type="common">Black scour worm</name>
    <dbReference type="NCBI Taxonomy" id="6319"/>
    <lineage>
        <taxon>Eukaryota</taxon>
        <taxon>Metazoa</taxon>
        <taxon>Ecdysozoa</taxon>
        <taxon>Nematoda</taxon>
        <taxon>Chromadorea</taxon>
        <taxon>Rhabditida</taxon>
        <taxon>Rhabditina</taxon>
        <taxon>Rhabditomorpha</taxon>
        <taxon>Strongyloidea</taxon>
        <taxon>Trichostrongylidae</taxon>
        <taxon>Trichostrongylus</taxon>
    </lineage>
</organism>
<dbReference type="Pfam" id="PF17906">
    <property type="entry name" value="HTH_48"/>
    <property type="match status" value="1"/>
</dbReference>
<keyword evidence="1" id="KW-0805">Transcription regulation</keyword>
<dbReference type="SUPFAM" id="SSF46785">
    <property type="entry name" value="Winged helix' DNA-binding domain"/>
    <property type="match status" value="1"/>
</dbReference>
<dbReference type="InterPro" id="IPR036388">
    <property type="entry name" value="WH-like_DNA-bd_sf"/>
</dbReference>
<comment type="caution">
    <text evidence="5">The sequence shown here is derived from an EMBL/GenBank/DDBJ whole genome shotgun (WGS) entry which is preliminary data.</text>
</comment>
<protein>
    <recommendedName>
        <fullName evidence="7">Mos1 transposase HTH domain-containing protein</fullName>
    </recommendedName>
</protein>
<dbReference type="EMBL" id="WIXE01010741">
    <property type="protein sequence ID" value="KAK5977326.1"/>
    <property type="molecule type" value="Genomic_DNA"/>
</dbReference>
<evidence type="ECO:0000259" key="4">
    <source>
        <dbReference type="Pfam" id="PF17906"/>
    </source>
</evidence>
<gene>
    <name evidence="5" type="ORF">GCK32_008572</name>
</gene>
<evidence type="ECO:0000313" key="6">
    <source>
        <dbReference type="Proteomes" id="UP001331761"/>
    </source>
</evidence>
<dbReference type="Gene3D" id="1.10.10.1450">
    <property type="match status" value="1"/>
</dbReference>
<dbReference type="InterPro" id="IPR041426">
    <property type="entry name" value="Mos1_HTH"/>
</dbReference>
<evidence type="ECO:0000313" key="5">
    <source>
        <dbReference type="EMBL" id="KAK5977326.1"/>
    </source>
</evidence>
<keyword evidence="6" id="KW-1185">Reference proteome</keyword>
<dbReference type="GO" id="GO:0003700">
    <property type="term" value="F:DNA-binding transcription factor activity"/>
    <property type="evidence" value="ECO:0007669"/>
    <property type="project" value="InterPro"/>
</dbReference>
<feature type="domain" description="HTH deoR-type" evidence="3">
    <location>
        <begin position="68"/>
        <end position="103"/>
    </location>
</feature>
<evidence type="ECO:0000259" key="3">
    <source>
        <dbReference type="Pfam" id="PF08220"/>
    </source>
</evidence>
<reference evidence="5 6" key="1">
    <citation type="submission" date="2019-10" db="EMBL/GenBank/DDBJ databases">
        <title>Assembly and Annotation for the nematode Trichostrongylus colubriformis.</title>
        <authorList>
            <person name="Martin J."/>
        </authorList>
    </citation>
    <scope>NUCLEOTIDE SEQUENCE [LARGE SCALE GENOMIC DNA]</scope>
    <source>
        <strain evidence="5">G859</strain>
        <tissue evidence="5">Whole worm</tissue>
    </source>
</reference>
<proteinExistence type="predicted"/>